<evidence type="ECO:0000313" key="1">
    <source>
        <dbReference type="EMBL" id="JAD64891.1"/>
    </source>
</evidence>
<reference evidence="1" key="1">
    <citation type="submission" date="2014-09" db="EMBL/GenBank/DDBJ databases">
        <authorList>
            <person name="Magalhaes I.L.F."/>
            <person name="Oliveira U."/>
            <person name="Santos F.R."/>
            <person name="Vidigal T.H.D.A."/>
            <person name="Brescovit A.D."/>
            <person name="Santos A.J."/>
        </authorList>
    </citation>
    <scope>NUCLEOTIDE SEQUENCE</scope>
    <source>
        <tissue evidence="1">Shoot tissue taken approximately 20 cm above the soil surface</tissue>
    </source>
</reference>
<dbReference type="EMBL" id="GBRH01233004">
    <property type="protein sequence ID" value="JAD64891.1"/>
    <property type="molecule type" value="Transcribed_RNA"/>
</dbReference>
<reference evidence="1" key="2">
    <citation type="journal article" date="2015" name="Data Brief">
        <title>Shoot transcriptome of the giant reed, Arundo donax.</title>
        <authorList>
            <person name="Barrero R.A."/>
            <person name="Guerrero F.D."/>
            <person name="Moolhuijzen P."/>
            <person name="Goolsby J.A."/>
            <person name="Tidwell J."/>
            <person name="Bellgard S.E."/>
            <person name="Bellgard M.I."/>
        </authorList>
    </citation>
    <scope>NUCLEOTIDE SEQUENCE</scope>
    <source>
        <tissue evidence="1">Shoot tissue taken approximately 20 cm above the soil surface</tissue>
    </source>
</reference>
<organism evidence="1">
    <name type="scientific">Arundo donax</name>
    <name type="common">Giant reed</name>
    <name type="synonym">Donax arundinaceus</name>
    <dbReference type="NCBI Taxonomy" id="35708"/>
    <lineage>
        <taxon>Eukaryota</taxon>
        <taxon>Viridiplantae</taxon>
        <taxon>Streptophyta</taxon>
        <taxon>Embryophyta</taxon>
        <taxon>Tracheophyta</taxon>
        <taxon>Spermatophyta</taxon>
        <taxon>Magnoliopsida</taxon>
        <taxon>Liliopsida</taxon>
        <taxon>Poales</taxon>
        <taxon>Poaceae</taxon>
        <taxon>PACMAD clade</taxon>
        <taxon>Arundinoideae</taxon>
        <taxon>Arundineae</taxon>
        <taxon>Arundo</taxon>
    </lineage>
</organism>
<protein>
    <submittedName>
        <fullName evidence="1">Uncharacterized protein</fullName>
    </submittedName>
</protein>
<sequence>MHFFQIRNIDQREITQCD</sequence>
<name>A0A0A9BND9_ARUDO</name>
<accession>A0A0A9BND9</accession>
<dbReference type="AlphaFoldDB" id="A0A0A9BND9"/>
<proteinExistence type="predicted"/>